<dbReference type="HOGENOM" id="CLU_3145307_0_0_1"/>
<dbReference type="Proteomes" id="UP000004995">
    <property type="component" value="Unassembled WGS sequence"/>
</dbReference>
<dbReference type="EMBL" id="AGNK02001672">
    <property type="status" value="NOT_ANNOTATED_CDS"/>
    <property type="molecule type" value="Genomic_DNA"/>
</dbReference>
<evidence type="ECO:0000256" key="1">
    <source>
        <dbReference type="SAM" id="MobiDB-lite"/>
    </source>
</evidence>
<dbReference type="AlphaFoldDB" id="K3ZFZ5"/>
<dbReference type="InParanoid" id="K3ZFZ5"/>
<dbReference type="Gramene" id="KQL15231">
    <property type="protein sequence ID" value="KQL15231"/>
    <property type="gene ID" value="SETIT_025497mg"/>
</dbReference>
<feature type="region of interest" description="Disordered" evidence="1">
    <location>
        <begin position="1"/>
        <end position="24"/>
    </location>
</feature>
<proteinExistence type="predicted"/>
<sequence>MAPVNRAIHPPYPTQTRRSSRWCGVTPATGTRVRAIATALFRRPAALAG</sequence>
<keyword evidence="3" id="KW-1185">Reference proteome</keyword>
<dbReference type="EnsemblPlants" id="KQL15231">
    <property type="protein sequence ID" value="KQL15231"/>
    <property type="gene ID" value="SETIT_025497mg"/>
</dbReference>
<reference evidence="3" key="1">
    <citation type="journal article" date="2012" name="Nat. Biotechnol.">
        <title>Reference genome sequence of the model plant Setaria.</title>
        <authorList>
            <person name="Bennetzen J.L."/>
            <person name="Schmutz J."/>
            <person name="Wang H."/>
            <person name="Percifield R."/>
            <person name="Hawkins J."/>
            <person name="Pontaroli A.C."/>
            <person name="Estep M."/>
            <person name="Feng L."/>
            <person name="Vaughn J.N."/>
            <person name="Grimwood J."/>
            <person name="Jenkins J."/>
            <person name="Barry K."/>
            <person name="Lindquist E."/>
            <person name="Hellsten U."/>
            <person name="Deshpande S."/>
            <person name="Wang X."/>
            <person name="Wu X."/>
            <person name="Mitros T."/>
            <person name="Triplett J."/>
            <person name="Yang X."/>
            <person name="Ye C.Y."/>
            <person name="Mauro-Herrera M."/>
            <person name="Wang L."/>
            <person name="Li P."/>
            <person name="Sharma M."/>
            <person name="Sharma R."/>
            <person name="Ronald P.C."/>
            <person name="Panaud O."/>
            <person name="Kellogg E.A."/>
            <person name="Brutnell T.P."/>
            <person name="Doust A.N."/>
            <person name="Tuskan G.A."/>
            <person name="Rokhsar D."/>
            <person name="Devos K.M."/>
        </authorList>
    </citation>
    <scope>NUCLEOTIDE SEQUENCE [LARGE SCALE GENOMIC DNA]</scope>
    <source>
        <strain evidence="3">cv. Yugu1</strain>
    </source>
</reference>
<name>K3ZFZ5_SETIT</name>
<evidence type="ECO:0000313" key="2">
    <source>
        <dbReference type="EnsemblPlants" id="KQL15231"/>
    </source>
</evidence>
<reference evidence="2" key="2">
    <citation type="submission" date="2018-08" db="UniProtKB">
        <authorList>
            <consortium name="EnsemblPlants"/>
        </authorList>
    </citation>
    <scope>IDENTIFICATION</scope>
    <source>
        <strain evidence="2">Yugu1</strain>
    </source>
</reference>
<accession>K3ZFZ5</accession>
<protein>
    <submittedName>
        <fullName evidence="2">Uncharacterized protein</fullName>
    </submittedName>
</protein>
<organism evidence="2 3">
    <name type="scientific">Setaria italica</name>
    <name type="common">Foxtail millet</name>
    <name type="synonym">Panicum italicum</name>
    <dbReference type="NCBI Taxonomy" id="4555"/>
    <lineage>
        <taxon>Eukaryota</taxon>
        <taxon>Viridiplantae</taxon>
        <taxon>Streptophyta</taxon>
        <taxon>Embryophyta</taxon>
        <taxon>Tracheophyta</taxon>
        <taxon>Spermatophyta</taxon>
        <taxon>Magnoliopsida</taxon>
        <taxon>Liliopsida</taxon>
        <taxon>Poales</taxon>
        <taxon>Poaceae</taxon>
        <taxon>PACMAD clade</taxon>
        <taxon>Panicoideae</taxon>
        <taxon>Panicodae</taxon>
        <taxon>Paniceae</taxon>
        <taxon>Cenchrinae</taxon>
        <taxon>Setaria</taxon>
    </lineage>
</organism>
<evidence type="ECO:0000313" key="3">
    <source>
        <dbReference type="Proteomes" id="UP000004995"/>
    </source>
</evidence>